<organism evidence="1">
    <name type="scientific">Schistocephalus solidus</name>
    <name type="common">Tapeworm</name>
    <dbReference type="NCBI Taxonomy" id="70667"/>
    <lineage>
        <taxon>Eukaryota</taxon>
        <taxon>Metazoa</taxon>
        <taxon>Spiralia</taxon>
        <taxon>Lophotrochozoa</taxon>
        <taxon>Platyhelminthes</taxon>
        <taxon>Cestoda</taxon>
        <taxon>Eucestoda</taxon>
        <taxon>Diphyllobothriidea</taxon>
        <taxon>Diphyllobothriidae</taxon>
        <taxon>Schistocephalus</taxon>
    </lineage>
</organism>
<proteinExistence type="predicted"/>
<accession>A0A0X3P9Y5</accession>
<evidence type="ECO:0000313" key="1">
    <source>
        <dbReference type="EMBL" id="JAP48493.1"/>
    </source>
</evidence>
<dbReference type="AlphaFoldDB" id="A0A0X3P9Y5"/>
<gene>
    <name evidence="1" type="ORF">TR149307</name>
</gene>
<name>A0A0X3P9Y5_SCHSO</name>
<reference evidence="1" key="1">
    <citation type="submission" date="2016-01" db="EMBL/GenBank/DDBJ databases">
        <title>Reference transcriptome for the parasite Schistocephalus solidus: insights into the molecular evolution of parasitism.</title>
        <authorList>
            <person name="Hebert F.O."/>
            <person name="Grambauer S."/>
            <person name="Barber I."/>
            <person name="Landry C.R."/>
            <person name="Aubin-Horth N."/>
        </authorList>
    </citation>
    <scope>NUCLEOTIDE SEQUENCE</scope>
</reference>
<dbReference type="EMBL" id="GEEE01014732">
    <property type="protein sequence ID" value="JAP48493.1"/>
    <property type="molecule type" value="Transcribed_RNA"/>
</dbReference>
<sequence>MCRGYPGTSHTISDVALRPVLLNADSFQHVETSFVNLNSAIRSVTILTEICKGDIMRGGATSPINVINCSTNFSDKLHELGLTKHDRAKRLATKNSRPQVCASLDKWSTR</sequence>
<protein>
    <submittedName>
        <fullName evidence="1">Uncharacterized protein</fullName>
    </submittedName>
</protein>